<sequence>MLISTLFVTEQIRLHYFPLRFLCYMQCKKRPAGCAVSIKSQIL</sequence>
<keyword evidence="2" id="KW-1185">Reference proteome</keyword>
<dbReference type="STRING" id="630626.EBL_c02220"/>
<evidence type="ECO:0000313" key="2">
    <source>
        <dbReference type="Proteomes" id="UP000001955"/>
    </source>
</evidence>
<protein>
    <submittedName>
        <fullName evidence="1">Uncharacterized protein</fullName>
    </submittedName>
</protein>
<organism evidence="1 2">
    <name type="scientific">Shimwellia blattae (strain ATCC 29907 / DSM 4481 / JCM 1650 / NBRC 105725 / CDC 9005-74)</name>
    <name type="common">Escherichia blattae</name>
    <dbReference type="NCBI Taxonomy" id="630626"/>
    <lineage>
        <taxon>Bacteria</taxon>
        <taxon>Pseudomonadati</taxon>
        <taxon>Pseudomonadota</taxon>
        <taxon>Gammaproteobacteria</taxon>
        <taxon>Enterobacterales</taxon>
        <taxon>Enterobacteriaceae</taxon>
        <taxon>Shimwellia</taxon>
    </lineage>
</organism>
<dbReference type="Proteomes" id="UP000001955">
    <property type="component" value="Chromosome"/>
</dbReference>
<dbReference type="AlphaFoldDB" id="I2B4A3"/>
<name>I2B4A3_SHIBC</name>
<reference evidence="1 2" key="1">
    <citation type="journal article" date="2012" name="J. Bacteriol.">
        <title>Complete genome sequence of the B12-producing Shimwellia blattae strain DSM 4481, isolated from a cockroach.</title>
        <authorList>
            <person name="Brzuszkiewicz E."/>
            <person name="Waschkowitz T."/>
            <person name="Wiezer A."/>
            <person name="Daniel R."/>
        </authorList>
    </citation>
    <scope>NUCLEOTIDE SEQUENCE [LARGE SCALE GENOMIC DNA]</scope>
    <source>
        <strain evidence="2">ATCC 29907 / DSM 4481 / JCM 1650 / NBRC 105725 / CDC 9005-74</strain>
    </source>
</reference>
<dbReference type="HOGENOM" id="CLU_3239576_0_0_6"/>
<evidence type="ECO:0000313" key="1">
    <source>
        <dbReference type="EMBL" id="AFJ45357.1"/>
    </source>
</evidence>
<gene>
    <name evidence="1" type="ordered locus">EBL_c02220</name>
</gene>
<dbReference type="KEGG" id="ebt:EBL_c02220"/>
<proteinExistence type="predicted"/>
<dbReference type="EMBL" id="CP001560">
    <property type="protein sequence ID" value="AFJ45357.1"/>
    <property type="molecule type" value="Genomic_DNA"/>
</dbReference>
<accession>I2B4A3</accession>